<proteinExistence type="predicted"/>
<dbReference type="PANTHER" id="PTHR42845:SF2">
    <property type="entry name" value="F420-NON-REDUCING HYDROGENASE VHU SUBUNIT G"/>
    <property type="match status" value="1"/>
</dbReference>
<keyword evidence="2" id="KW-0574">Periplasm</keyword>
<dbReference type="Pfam" id="PF01058">
    <property type="entry name" value="Oxidored_q6"/>
    <property type="match status" value="1"/>
</dbReference>
<dbReference type="GO" id="GO:0016491">
    <property type="term" value="F:oxidoreductase activity"/>
    <property type="evidence" value="ECO:0007669"/>
    <property type="project" value="UniProtKB-KW"/>
</dbReference>
<sequence>MNDRPKIAIYWLGACGGCDSSLIDLGESLLELAEAVEIVIWPVALDFKHDRLAALPDKSLALAIISGCVRNSAHREMAELLRAKSCVVLACGACACLGGIPGLANLRPKGEIMAWVYGEAPTVVNPERIRPERNCEMNGEQLELPEFYDHVYALNQVVAVDYYLPGCPPPLDLLLGAIQGLLGNQPPPPGSILASAKSLCDSCSRNRTKPARMELKTVSRPHETVVEPEACFLAHGVICLGPVTRDGCGGSCLSVNAPCRGCFGPVAGVCDSGARFLASLASLLAPGDEAEFRALVEAIADPAGYACRFTQPVSILGARKLEAEDKQ</sequence>
<reference evidence="5 6" key="1">
    <citation type="submission" date="2021-05" db="EMBL/GenBank/DDBJ databases">
        <title>The draft genome of Geobacter pelophilus DSM 12255.</title>
        <authorList>
            <person name="Xu Z."/>
            <person name="Masuda Y."/>
            <person name="Itoh H."/>
            <person name="Senoo K."/>
        </authorList>
    </citation>
    <scope>NUCLEOTIDE SEQUENCE [LARGE SCALE GENOMIC DNA]</scope>
    <source>
        <strain evidence="5 6">DSM 12255</strain>
    </source>
</reference>
<dbReference type="GO" id="GO:0042597">
    <property type="term" value="C:periplasmic space"/>
    <property type="evidence" value="ECO:0007669"/>
    <property type="project" value="UniProtKB-SubCell"/>
</dbReference>
<dbReference type="InterPro" id="IPR051349">
    <property type="entry name" value="Hydrogenase_assoc-protein"/>
</dbReference>
<keyword evidence="3" id="KW-0560">Oxidoreductase</keyword>
<evidence type="ECO:0000313" key="6">
    <source>
        <dbReference type="Proteomes" id="UP000811899"/>
    </source>
</evidence>
<evidence type="ECO:0000256" key="3">
    <source>
        <dbReference type="ARBA" id="ARBA00023002"/>
    </source>
</evidence>
<dbReference type="PANTHER" id="PTHR42845">
    <property type="entry name" value="COENZYME F420-REDUCING HYDROGENASE, GAMMA SUBUNIT"/>
    <property type="match status" value="1"/>
</dbReference>
<dbReference type="InterPro" id="IPR006137">
    <property type="entry name" value="NADH_UbQ_OxRdtase-like_20kDa"/>
</dbReference>
<dbReference type="SUPFAM" id="SSF56770">
    <property type="entry name" value="HydA/Nqo6-like"/>
    <property type="match status" value="1"/>
</dbReference>
<dbReference type="InterPro" id="IPR037024">
    <property type="entry name" value="NiFe_Hase_small_N_sf"/>
</dbReference>
<organism evidence="5 6">
    <name type="scientific">Geoanaerobacter pelophilus</name>
    <dbReference type="NCBI Taxonomy" id="60036"/>
    <lineage>
        <taxon>Bacteria</taxon>
        <taxon>Pseudomonadati</taxon>
        <taxon>Thermodesulfobacteriota</taxon>
        <taxon>Desulfuromonadia</taxon>
        <taxon>Geobacterales</taxon>
        <taxon>Geobacteraceae</taxon>
        <taxon>Geoanaerobacter</taxon>
    </lineage>
</organism>
<accession>A0AAW4L709</accession>
<dbReference type="Gene3D" id="3.40.50.700">
    <property type="entry name" value="NADH:ubiquinone oxidoreductase-like, 20kDa subunit"/>
    <property type="match status" value="1"/>
</dbReference>
<evidence type="ECO:0000313" key="5">
    <source>
        <dbReference type="EMBL" id="MBT0665337.1"/>
    </source>
</evidence>
<gene>
    <name evidence="5" type="ORF">KI809_13605</name>
</gene>
<dbReference type="Proteomes" id="UP000811899">
    <property type="component" value="Unassembled WGS sequence"/>
</dbReference>
<comment type="subcellular location">
    <subcellularLocation>
        <location evidence="1">Periplasm</location>
    </subcellularLocation>
</comment>
<protein>
    <recommendedName>
        <fullName evidence="4">NADH:ubiquinone oxidoreductase-like 20kDa subunit domain-containing protein</fullName>
    </recommendedName>
</protein>
<dbReference type="AlphaFoldDB" id="A0AAW4L709"/>
<dbReference type="RefSeq" id="WP_214172104.1">
    <property type="nucleotide sequence ID" value="NZ_JAHCVJ010000005.1"/>
</dbReference>
<dbReference type="GO" id="GO:0051536">
    <property type="term" value="F:iron-sulfur cluster binding"/>
    <property type="evidence" value="ECO:0007669"/>
    <property type="project" value="InterPro"/>
</dbReference>
<dbReference type="EMBL" id="JAHCVJ010000005">
    <property type="protein sequence ID" value="MBT0665337.1"/>
    <property type="molecule type" value="Genomic_DNA"/>
</dbReference>
<evidence type="ECO:0000256" key="1">
    <source>
        <dbReference type="ARBA" id="ARBA00004418"/>
    </source>
</evidence>
<evidence type="ECO:0000259" key="4">
    <source>
        <dbReference type="Pfam" id="PF01058"/>
    </source>
</evidence>
<name>A0AAW4L709_9BACT</name>
<comment type="caution">
    <text evidence="5">The sequence shown here is derived from an EMBL/GenBank/DDBJ whole genome shotgun (WGS) entry which is preliminary data.</text>
</comment>
<feature type="domain" description="NADH:ubiquinone oxidoreductase-like 20kDa subunit" evidence="4">
    <location>
        <begin position="15"/>
        <end position="179"/>
    </location>
</feature>
<keyword evidence="6" id="KW-1185">Reference proteome</keyword>
<evidence type="ECO:0000256" key="2">
    <source>
        <dbReference type="ARBA" id="ARBA00022764"/>
    </source>
</evidence>